<name>A0A0L0JTV6_9ACTN</name>
<evidence type="ECO:0000313" key="1">
    <source>
        <dbReference type="EMBL" id="KND29006.1"/>
    </source>
</evidence>
<gene>
    <name evidence="1" type="ORF">IQ63_32075</name>
</gene>
<organism evidence="1 2">
    <name type="scientific">Streptomyces acidiscabies</name>
    <dbReference type="NCBI Taxonomy" id="42234"/>
    <lineage>
        <taxon>Bacteria</taxon>
        <taxon>Bacillati</taxon>
        <taxon>Actinomycetota</taxon>
        <taxon>Actinomycetes</taxon>
        <taxon>Kitasatosporales</taxon>
        <taxon>Streptomycetaceae</taxon>
        <taxon>Streptomyces</taxon>
    </lineage>
</organism>
<dbReference type="EMBL" id="JPPY01000181">
    <property type="protein sequence ID" value="KND29006.1"/>
    <property type="molecule type" value="Genomic_DNA"/>
</dbReference>
<accession>A0A0L0JTV6</accession>
<evidence type="ECO:0000313" key="2">
    <source>
        <dbReference type="Proteomes" id="UP000037151"/>
    </source>
</evidence>
<proteinExistence type="predicted"/>
<protein>
    <submittedName>
        <fullName evidence="1">Uncharacterized protein</fullName>
    </submittedName>
</protein>
<sequence>MSHPGLVGGVRMTGMVGSVTRQHYDELVKLGRDWVEMMSSVQWQLGDACLDLDALLRRHEPTLPGRVRGTGHD</sequence>
<dbReference type="Proteomes" id="UP000037151">
    <property type="component" value="Unassembled WGS sequence"/>
</dbReference>
<reference evidence="2" key="1">
    <citation type="submission" date="2014-07" db="EMBL/GenBank/DDBJ databases">
        <title>Genome sequencing of plant-pathogenic Streptomyces species.</title>
        <authorList>
            <person name="Harrison J."/>
            <person name="Sapp M."/>
            <person name="Thwaites R."/>
            <person name="Studholme D.J."/>
        </authorList>
    </citation>
    <scope>NUCLEOTIDE SEQUENCE [LARGE SCALE GENOMIC DNA]</scope>
    <source>
        <strain evidence="2">NCPPB 4445</strain>
    </source>
</reference>
<dbReference type="AlphaFoldDB" id="A0A0L0JTV6"/>
<comment type="caution">
    <text evidence="1">The sequence shown here is derived from an EMBL/GenBank/DDBJ whole genome shotgun (WGS) entry which is preliminary data.</text>
</comment>
<dbReference type="PATRIC" id="fig|42234.21.peg.6605"/>